<dbReference type="HOGENOM" id="CLU_2384966_0_0_11"/>
<dbReference type="PATRIC" id="fig|1352936.5.peg.231"/>
<gene>
    <name evidence="1" type="ORF">M878_00965</name>
</gene>
<evidence type="ECO:0000313" key="2">
    <source>
        <dbReference type="Proteomes" id="UP000017984"/>
    </source>
</evidence>
<dbReference type="EMBL" id="AWQX01000006">
    <property type="protein sequence ID" value="EST36698.1"/>
    <property type="molecule type" value="Genomic_DNA"/>
</dbReference>
<proteinExistence type="predicted"/>
<dbReference type="AlphaFoldDB" id="V6KXH0"/>
<dbReference type="STRING" id="1352936.M878_00965"/>
<evidence type="ECO:0000313" key="1">
    <source>
        <dbReference type="EMBL" id="EST36698.1"/>
    </source>
</evidence>
<protein>
    <submittedName>
        <fullName evidence="1">Uncharacterized protein</fullName>
    </submittedName>
</protein>
<dbReference type="Proteomes" id="UP000017984">
    <property type="component" value="Chromosome"/>
</dbReference>
<reference evidence="1 2" key="1">
    <citation type="journal article" date="2014" name="Genome Announc.">
        <title>Draft Genome Sequence of Streptomyces roseochromogenes subsp. oscitans DS 12.976, Producer of the Aminocoumarin Antibiotic Clorobiocin.</title>
        <authorList>
            <person name="Ruckert C."/>
            <person name="Kalinowski J."/>
            <person name="Heide L."/>
            <person name="Apel A.K."/>
        </authorList>
    </citation>
    <scope>NUCLEOTIDE SEQUENCE [LARGE SCALE GENOMIC DNA]</scope>
    <source>
        <strain evidence="1 2">DS 12.976</strain>
    </source>
</reference>
<keyword evidence="2" id="KW-1185">Reference proteome</keyword>
<organism evidence="1 2">
    <name type="scientific">Streptomyces roseochromogenus subsp. oscitans DS 12.976</name>
    <dbReference type="NCBI Taxonomy" id="1352936"/>
    <lineage>
        <taxon>Bacteria</taxon>
        <taxon>Bacillati</taxon>
        <taxon>Actinomycetota</taxon>
        <taxon>Actinomycetes</taxon>
        <taxon>Kitasatosporales</taxon>
        <taxon>Streptomycetaceae</taxon>
        <taxon>Streptomyces</taxon>
    </lineage>
</organism>
<accession>V6KXH0</accession>
<sequence>MSAVVIVSVLAIVVNPLVHCSRVRLEFARRIALAVQRAVLPQRSDSIGPLRIAGRYQAAVKEAQIGGALCSCPGHPVRRTLPGRRRTGQGHGRR</sequence>
<name>V6KXH0_STRRC</name>
<comment type="caution">
    <text evidence="1">The sequence shown here is derived from an EMBL/GenBank/DDBJ whole genome shotgun (WGS) entry which is preliminary data.</text>
</comment>